<dbReference type="EMBL" id="JBHSON010000146">
    <property type="protein sequence ID" value="MFC5754293.1"/>
    <property type="molecule type" value="Genomic_DNA"/>
</dbReference>
<dbReference type="Gene3D" id="3.30.530.20">
    <property type="match status" value="1"/>
</dbReference>
<dbReference type="SUPFAM" id="SSF55961">
    <property type="entry name" value="Bet v1-like"/>
    <property type="match status" value="1"/>
</dbReference>
<dbReference type="InterPro" id="IPR013538">
    <property type="entry name" value="ASHA1/2-like_C"/>
</dbReference>
<protein>
    <submittedName>
        <fullName evidence="4">SRPBCC family protein</fullName>
    </submittedName>
</protein>
<dbReference type="InterPro" id="IPR023393">
    <property type="entry name" value="START-like_dom_sf"/>
</dbReference>
<sequence length="170" mass="18603">MTAGPDQPPIPTDRRGTLGAGPDGDWQIRFERRLPHPPERVWAALTSPDQQASWMPGVTIDATEGGAVVFDFGDEGRADGLVLAVEPPRRLEHTWTWPGEPPATVRWELTPDGEHTVLVLLHRPLRSESVVDYAAGWHGILDAFGAHLDGADLGEPDYAAFHDLYAAMVK</sequence>
<evidence type="ECO:0000259" key="3">
    <source>
        <dbReference type="Pfam" id="PF08327"/>
    </source>
</evidence>
<dbReference type="RefSeq" id="WP_378292239.1">
    <property type="nucleotide sequence ID" value="NZ_JBHSON010000146.1"/>
</dbReference>
<reference evidence="5" key="1">
    <citation type="journal article" date="2019" name="Int. J. Syst. Evol. Microbiol.">
        <title>The Global Catalogue of Microorganisms (GCM) 10K type strain sequencing project: providing services to taxonomists for standard genome sequencing and annotation.</title>
        <authorList>
            <consortium name="The Broad Institute Genomics Platform"/>
            <consortium name="The Broad Institute Genome Sequencing Center for Infectious Disease"/>
            <person name="Wu L."/>
            <person name="Ma J."/>
        </authorList>
    </citation>
    <scope>NUCLEOTIDE SEQUENCE [LARGE SCALE GENOMIC DNA]</scope>
    <source>
        <strain evidence="5">KCTC 42087</strain>
    </source>
</reference>
<proteinExistence type="inferred from homology"/>
<evidence type="ECO:0000256" key="2">
    <source>
        <dbReference type="SAM" id="MobiDB-lite"/>
    </source>
</evidence>
<evidence type="ECO:0000313" key="4">
    <source>
        <dbReference type="EMBL" id="MFC5754293.1"/>
    </source>
</evidence>
<dbReference type="CDD" id="cd08899">
    <property type="entry name" value="SRPBCC_CalC_Aha1-like_6"/>
    <property type="match status" value="1"/>
</dbReference>
<comment type="similarity">
    <text evidence="1">Belongs to the AHA1 family.</text>
</comment>
<evidence type="ECO:0000256" key="1">
    <source>
        <dbReference type="ARBA" id="ARBA00006817"/>
    </source>
</evidence>
<dbReference type="Proteomes" id="UP001596074">
    <property type="component" value="Unassembled WGS sequence"/>
</dbReference>
<evidence type="ECO:0000313" key="5">
    <source>
        <dbReference type="Proteomes" id="UP001596074"/>
    </source>
</evidence>
<organism evidence="4 5">
    <name type="scientific">Actinomadura rugatobispora</name>
    <dbReference type="NCBI Taxonomy" id="1994"/>
    <lineage>
        <taxon>Bacteria</taxon>
        <taxon>Bacillati</taxon>
        <taxon>Actinomycetota</taxon>
        <taxon>Actinomycetes</taxon>
        <taxon>Streptosporangiales</taxon>
        <taxon>Thermomonosporaceae</taxon>
        <taxon>Actinomadura</taxon>
    </lineage>
</organism>
<dbReference type="Pfam" id="PF08327">
    <property type="entry name" value="AHSA1"/>
    <property type="match status" value="1"/>
</dbReference>
<name>A0ABW1AIL6_9ACTN</name>
<accession>A0ABW1AIL6</accession>
<feature type="domain" description="Activator of Hsp90 ATPase homologue 1/2-like C-terminal" evidence="3">
    <location>
        <begin position="36"/>
        <end position="148"/>
    </location>
</feature>
<gene>
    <name evidence="4" type="ORF">ACFPZN_52495</name>
</gene>
<feature type="region of interest" description="Disordered" evidence="2">
    <location>
        <begin position="1"/>
        <end position="25"/>
    </location>
</feature>
<feature type="compositionally biased region" description="Pro residues" evidence="2">
    <location>
        <begin position="1"/>
        <end position="11"/>
    </location>
</feature>
<comment type="caution">
    <text evidence="4">The sequence shown here is derived from an EMBL/GenBank/DDBJ whole genome shotgun (WGS) entry which is preliminary data.</text>
</comment>
<keyword evidence="5" id="KW-1185">Reference proteome</keyword>